<dbReference type="PANTHER" id="PTHR24321">
    <property type="entry name" value="DEHYDROGENASES, SHORT CHAIN"/>
    <property type="match status" value="1"/>
</dbReference>
<keyword evidence="2" id="KW-0560">Oxidoreductase</keyword>
<evidence type="ECO:0000256" key="1">
    <source>
        <dbReference type="ARBA" id="ARBA00006484"/>
    </source>
</evidence>
<dbReference type="GO" id="GO:0016491">
    <property type="term" value="F:oxidoreductase activity"/>
    <property type="evidence" value="ECO:0007669"/>
    <property type="project" value="UniProtKB-KW"/>
</dbReference>
<accession>A0A2S9QH52</accession>
<dbReference type="CDD" id="cd05233">
    <property type="entry name" value="SDR_c"/>
    <property type="match status" value="1"/>
</dbReference>
<gene>
    <name evidence="3" type="ORF">C5L14_05555</name>
</gene>
<dbReference type="RefSeq" id="WP_105861039.1">
    <property type="nucleotide sequence ID" value="NZ_PUEJ01000002.1"/>
</dbReference>
<dbReference type="PRINTS" id="PR00081">
    <property type="entry name" value="GDHRDH"/>
</dbReference>
<dbReference type="Proteomes" id="UP000237682">
    <property type="component" value="Unassembled WGS sequence"/>
</dbReference>
<protein>
    <submittedName>
        <fullName evidence="3">3-oxoacyl-ACP reductase</fullName>
    </submittedName>
</protein>
<evidence type="ECO:0000313" key="4">
    <source>
        <dbReference type="Proteomes" id="UP000237682"/>
    </source>
</evidence>
<organism evidence="3 4">
    <name type="scientific">Labrys okinawensis</name>
    <dbReference type="NCBI Taxonomy" id="346911"/>
    <lineage>
        <taxon>Bacteria</taxon>
        <taxon>Pseudomonadati</taxon>
        <taxon>Pseudomonadota</taxon>
        <taxon>Alphaproteobacteria</taxon>
        <taxon>Hyphomicrobiales</taxon>
        <taxon>Xanthobacteraceae</taxon>
        <taxon>Labrys</taxon>
    </lineage>
</organism>
<dbReference type="OrthoDB" id="9810908at2"/>
<dbReference type="Gene3D" id="3.40.50.720">
    <property type="entry name" value="NAD(P)-binding Rossmann-like Domain"/>
    <property type="match status" value="1"/>
</dbReference>
<dbReference type="InterPro" id="IPR020904">
    <property type="entry name" value="Sc_DH/Rdtase_CS"/>
</dbReference>
<reference evidence="3 4" key="1">
    <citation type="submission" date="2018-02" db="EMBL/GenBank/DDBJ databases">
        <title>Whole genome sequencing of endophytic bacterium.</title>
        <authorList>
            <person name="Eedara R."/>
            <person name="Podile A.R."/>
        </authorList>
    </citation>
    <scope>NUCLEOTIDE SEQUENCE [LARGE SCALE GENOMIC DNA]</scope>
    <source>
        <strain evidence="3 4">RP1T</strain>
    </source>
</reference>
<evidence type="ECO:0000256" key="2">
    <source>
        <dbReference type="ARBA" id="ARBA00023002"/>
    </source>
</evidence>
<dbReference type="AlphaFoldDB" id="A0A2S9QH52"/>
<dbReference type="PROSITE" id="PS00061">
    <property type="entry name" value="ADH_SHORT"/>
    <property type="match status" value="1"/>
</dbReference>
<comment type="similarity">
    <text evidence="1">Belongs to the short-chain dehydrogenases/reductases (SDR) family.</text>
</comment>
<evidence type="ECO:0000313" key="3">
    <source>
        <dbReference type="EMBL" id="PRH88691.1"/>
    </source>
</evidence>
<name>A0A2S9QH52_9HYPH</name>
<dbReference type="InterPro" id="IPR036291">
    <property type="entry name" value="NAD(P)-bd_dom_sf"/>
</dbReference>
<dbReference type="InterPro" id="IPR002347">
    <property type="entry name" value="SDR_fam"/>
</dbReference>
<dbReference type="PANTHER" id="PTHR24321:SF8">
    <property type="entry name" value="ESTRADIOL 17-BETA-DEHYDROGENASE 8-RELATED"/>
    <property type="match status" value="1"/>
</dbReference>
<dbReference type="EMBL" id="PUEJ01000002">
    <property type="protein sequence ID" value="PRH88691.1"/>
    <property type="molecule type" value="Genomic_DNA"/>
</dbReference>
<comment type="caution">
    <text evidence="3">The sequence shown here is derived from an EMBL/GenBank/DDBJ whole genome shotgun (WGS) entry which is preliminary data.</text>
</comment>
<dbReference type="SUPFAM" id="SSF51735">
    <property type="entry name" value="NAD(P)-binding Rossmann-fold domains"/>
    <property type="match status" value="1"/>
</dbReference>
<dbReference type="Pfam" id="PF00106">
    <property type="entry name" value="adh_short"/>
    <property type="match status" value="1"/>
</dbReference>
<proteinExistence type="inferred from homology"/>
<keyword evidence="4" id="KW-1185">Reference proteome</keyword>
<sequence length="238" mass="23713">MSSSPAIIVTGAAGNLGAAVVRELAKGSTPLVLMERSAEKLEALVASLPSGLEVLPIAGTDMTSQEACEAAVAEAVERFGAVGGLANTVGGFAMAPVAKALSQWDAMLTGNARTALAISAAVLPAMQAARQGRIVHVAALAGQKASAGMAAYAASKAALLRLTEAIAEEYRKDGITANCVLPGVIDTPQNRAAMPKADTSSWVAPEAIARLIAFLLSPEGGVVTGGAIPATGVPAVST</sequence>